<keyword evidence="2" id="KW-1133">Transmembrane helix</keyword>
<accession>A0ABV7H465</accession>
<protein>
    <submittedName>
        <fullName evidence="3">Glycine-rich domain-containing protein</fullName>
    </submittedName>
</protein>
<reference evidence="4" key="1">
    <citation type="journal article" date="2019" name="Int. J. Syst. Evol. Microbiol.">
        <title>The Global Catalogue of Microorganisms (GCM) 10K type strain sequencing project: providing services to taxonomists for standard genome sequencing and annotation.</title>
        <authorList>
            <consortium name="The Broad Institute Genomics Platform"/>
            <consortium name="The Broad Institute Genome Sequencing Center for Infectious Disease"/>
            <person name="Wu L."/>
            <person name="Ma J."/>
        </authorList>
    </citation>
    <scope>NUCLEOTIDE SEQUENCE [LARGE SCALE GENOMIC DNA]</scope>
    <source>
        <strain evidence="4">KCTC 52168</strain>
    </source>
</reference>
<evidence type="ECO:0000313" key="4">
    <source>
        <dbReference type="Proteomes" id="UP001595556"/>
    </source>
</evidence>
<keyword evidence="2" id="KW-0472">Membrane</keyword>
<keyword evidence="2" id="KW-0812">Transmembrane</keyword>
<dbReference type="Proteomes" id="UP001595556">
    <property type="component" value="Unassembled WGS sequence"/>
</dbReference>
<sequence length="237" mass="24560">MGTSLLIGGVIGTVVGSAALLGWRHQRAKRRAEDAITDLQLPDPALRQLRRALPGCSPAELDEVQAGLRSYFRLIQRSGAVKRGFVLGMPSRAVDEAWHAFILETRAYAEFCQAAFGGMLHHTGFANGSTEAFEALYNTWAWGQHLPLAHASNGPVMRLFTLDARLGIDAPFAPNLPGLQRRFAERQAARSGDTTVYGTGSSGGGCGIACAEGGGDGSSDGGGDSGGDGGGCGGGGD</sequence>
<organism evidence="3 4">
    <name type="scientific">Piscinibacterium candidicorallinum</name>
    <dbReference type="NCBI Taxonomy" id="1793872"/>
    <lineage>
        <taxon>Bacteria</taxon>
        <taxon>Pseudomonadati</taxon>
        <taxon>Pseudomonadota</taxon>
        <taxon>Betaproteobacteria</taxon>
        <taxon>Burkholderiales</taxon>
        <taxon>Piscinibacterium</taxon>
    </lineage>
</organism>
<keyword evidence="4" id="KW-1185">Reference proteome</keyword>
<feature type="transmembrane region" description="Helical" evidence="2">
    <location>
        <begin position="6"/>
        <end position="23"/>
    </location>
</feature>
<evidence type="ECO:0000313" key="3">
    <source>
        <dbReference type="EMBL" id="MFC3147553.1"/>
    </source>
</evidence>
<comment type="caution">
    <text evidence="3">The sequence shown here is derived from an EMBL/GenBank/DDBJ whole genome shotgun (WGS) entry which is preliminary data.</text>
</comment>
<evidence type="ECO:0000256" key="2">
    <source>
        <dbReference type="SAM" id="Phobius"/>
    </source>
</evidence>
<dbReference type="RefSeq" id="WP_377302771.1">
    <property type="nucleotide sequence ID" value="NZ_CP180191.1"/>
</dbReference>
<evidence type="ECO:0000256" key="1">
    <source>
        <dbReference type="SAM" id="MobiDB-lite"/>
    </source>
</evidence>
<name>A0ABV7H465_9BURK</name>
<dbReference type="EMBL" id="JBHRTI010000004">
    <property type="protein sequence ID" value="MFC3147553.1"/>
    <property type="molecule type" value="Genomic_DNA"/>
</dbReference>
<proteinExistence type="predicted"/>
<gene>
    <name evidence="3" type="ORF">ACFOEN_07855</name>
</gene>
<feature type="region of interest" description="Disordered" evidence="1">
    <location>
        <begin position="216"/>
        <end position="237"/>
    </location>
</feature>